<dbReference type="Proteomes" id="UP000661607">
    <property type="component" value="Unassembled WGS sequence"/>
</dbReference>
<gene>
    <name evidence="1" type="ORF">H4W81_006423</name>
</gene>
<keyword evidence="2" id="KW-1185">Reference proteome</keyword>
<evidence type="ECO:0000313" key="1">
    <source>
        <dbReference type="EMBL" id="MBE1563644.1"/>
    </source>
</evidence>
<dbReference type="EMBL" id="JADBEF010000001">
    <property type="protein sequence ID" value="MBE1563644.1"/>
    <property type="molecule type" value="Genomic_DNA"/>
</dbReference>
<sequence>MSSSAKLPFPAHADHALPPRFFGLMKATTLFLAAVPEVEQTSRESHVLSGLLHKLGRPAATGRR</sequence>
<accession>A0ABR9KNP1</accession>
<proteinExistence type="predicted"/>
<reference evidence="1 2" key="1">
    <citation type="submission" date="2020-10" db="EMBL/GenBank/DDBJ databases">
        <title>Sequencing the genomes of 1000 actinobacteria strains.</title>
        <authorList>
            <person name="Klenk H.-P."/>
        </authorList>
    </citation>
    <scope>NUCLEOTIDE SEQUENCE [LARGE SCALE GENOMIC DNA]</scope>
    <source>
        <strain evidence="1 2">DSM 43748</strain>
    </source>
</reference>
<protein>
    <submittedName>
        <fullName evidence="1">Uncharacterized protein</fullName>
    </submittedName>
</protein>
<evidence type="ECO:0000313" key="2">
    <source>
        <dbReference type="Proteomes" id="UP000661607"/>
    </source>
</evidence>
<organism evidence="1 2">
    <name type="scientific">Nonomuraea africana</name>
    <dbReference type="NCBI Taxonomy" id="46171"/>
    <lineage>
        <taxon>Bacteria</taxon>
        <taxon>Bacillati</taxon>
        <taxon>Actinomycetota</taxon>
        <taxon>Actinomycetes</taxon>
        <taxon>Streptosporangiales</taxon>
        <taxon>Streptosporangiaceae</taxon>
        <taxon>Nonomuraea</taxon>
    </lineage>
</organism>
<name>A0ABR9KNP1_9ACTN</name>
<comment type="caution">
    <text evidence="1">The sequence shown here is derived from an EMBL/GenBank/DDBJ whole genome shotgun (WGS) entry which is preliminary data.</text>
</comment>